<dbReference type="GO" id="GO:0032259">
    <property type="term" value="P:methylation"/>
    <property type="evidence" value="ECO:0007669"/>
    <property type="project" value="UniProtKB-KW"/>
</dbReference>
<organism evidence="5 6">
    <name type="scientific">Klebsiella pneumoniae</name>
    <dbReference type="NCBI Taxonomy" id="573"/>
    <lineage>
        <taxon>Bacteria</taxon>
        <taxon>Pseudomonadati</taxon>
        <taxon>Pseudomonadota</taxon>
        <taxon>Gammaproteobacteria</taxon>
        <taxon>Enterobacterales</taxon>
        <taxon>Enterobacteriaceae</taxon>
        <taxon>Klebsiella/Raoultella group</taxon>
        <taxon>Klebsiella</taxon>
        <taxon>Klebsiella pneumoniae complex</taxon>
    </lineage>
</organism>
<dbReference type="Pfam" id="PF00165">
    <property type="entry name" value="HTH_AraC"/>
    <property type="match status" value="1"/>
</dbReference>
<proteinExistence type="predicted"/>
<keyword evidence="2" id="KW-0804">Transcription</keyword>
<evidence type="ECO:0000313" key="6">
    <source>
        <dbReference type="Proteomes" id="UP000255192"/>
    </source>
</evidence>
<name>A0A378APR7_KLEPN</name>
<gene>
    <name evidence="5" type="primary">ada_3</name>
    <name evidence="5" type="ORF">NCTC204_04138</name>
</gene>
<evidence type="ECO:0000256" key="2">
    <source>
        <dbReference type="ARBA" id="ARBA00023163"/>
    </source>
</evidence>
<dbReference type="GO" id="GO:0043565">
    <property type="term" value="F:sequence-specific DNA binding"/>
    <property type="evidence" value="ECO:0007669"/>
    <property type="project" value="InterPro"/>
</dbReference>
<feature type="domain" description="HTH araC/xylS-type" evidence="4">
    <location>
        <begin position="1"/>
        <end position="48"/>
    </location>
</feature>
<dbReference type="GO" id="GO:0003700">
    <property type="term" value="F:DNA-binding transcription factor activity"/>
    <property type="evidence" value="ECO:0007669"/>
    <property type="project" value="InterPro"/>
</dbReference>
<keyword evidence="5" id="KW-0489">Methyltransferase</keyword>
<protein>
    <submittedName>
        <fullName evidence="5">ADA regulatory protein / Methylated-DNA-protein-cysteine methyltransferase</fullName>
    </submittedName>
</protein>
<evidence type="ECO:0000256" key="1">
    <source>
        <dbReference type="ARBA" id="ARBA00023015"/>
    </source>
</evidence>
<sequence>MAQACRLLEQDAPLTLDALAGQLAMSPFHFHRLFKSVTGMTPKAWQQSVAGAAPAGSAGAGDTGDPPPRWRLVFPTAAAIIARPTQR</sequence>
<dbReference type="Proteomes" id="UP000255192">
    <property type="component" value="Unassembled WGS sequence"/>
</dbReference>
<accession>A0A378APR7</accession>
<dbReference type="SUPFAM" id="SSF46689">
    <property type="entry name" value="Homeodomain-like"/>
    <property type="match status" value="1"/>
</dbReference>
<dbReference type="EMBL" id="UGMD01000002">
    <property type="protein sequence ID" value="STV14428.1"/>
    <property type="molecule type" value="Genomic_DNA"/>
</dbReference>
<dbReference type="AlphaFoldDB" id="A0A378APR7"/>
<reference evidence="5 6" key="1">
    <citation type="submission" date="2018-06" db="EMBL/GenBank/DDBJ databases">
        <authorList>
            <consortium name="Pathogen Informatics"/>
            <person name="Doyle S."/>
        </authorList>
    </citation>
    <scope>NUCLEOTIDE SEQUENCE [LARGE SCALE GENOMIC DNA]</scope>
    <source>
        <strain evidence="5 6">NCTC204</strain>
    </source>
</reference>
<keyword evidence="5" id="KW-0808">Transferase</keyword>
<evidence type="ECO:0000259" key="4">
    <source>
        <dbReference type="PROSITE" id="PS01124"/>
    </source>
</evidence>
<dbReference type="Gene3D" id="1.10.10.60">
    <property type="entry name" value="Homeodomain-like"/>
    <property type="match status" value="1"/>
</dbReference>
<keyword evidence="1" id="KW-0805">Transcription regulation</keyword>
<evidence type="ECO:0000313" key="5">
    <source>
        <dbReference type="EMBL" id="STV14428.1"/>
    </source>
</evidence>
<dbReference type="InterPro" id="IPR018060">
    <property type="entry name" value="HTH_AraC"/>
</dbReference>
<feature type="region of interest" description="Disordered" evidence="3">
    <location>
        <begin position="48"/>
        <end position="68"/>
    </location>
</feature>
<dbReference type="PROSITE" id="PS01124">
    <property type="entry name" value="HTH_ARAC_FAMILY_2"/>
    <property type="match status" value="1"/>
</dbReference>
<dbReference type="InterPro" id="IPR009057">
    <property type="entry name" value="Homeodomain-like_sf"/>
</dbReference>
<evidence type="ECO:0000256" key="3">
    <source>
        <dbReference type="SAM" id="MobiDB-lite"/>
    </source>
</evidence>
<dbReference type="GO" id="GO:0008168">
    <property type="term" value="F:methyltransferase activity"/>
    <property type="evidence" value="ECO:0007669"/>
    <property type="project" value="UniProtKB-KW"/>
</dbReference>